<dbReference type="EMBL" id="KL198015">
    <property type="protein sequence ID" value="KDQ22029.1"/>
    <property type="molecule type" value="Genomic_DNA"/>
</dbReference>
<dbReference type="InParanoid" id="A0A067N2E8"/>
<feature type="compositionally biased region" description="Polar residues" evidence="1">
    <location>
        <begin position="44"/>
        <end position="59"/>
    </location>
</feature>
<name>A0A067N2E8_PLEO1</name>
<feature type="compositionally biased region" description="Basic and acidic residues" evidence="1">
    <location>
        <begin position="62"/>
        <end position="82"/>
    </location>
</feature>
<protein>
    <submittedName>
        <fullName evidence="2">Uncharacterized protein</fullName>
    </submittedName>
</protein>
<dbReference type="GO" id="GO:0004672">
    <property type="term" value="F:protein kinase activity"/>
    <property type="evidence" value="ECO:0007669"/>
    <property type="project" value="InterPro"/>
</dbReference>
<feature type="region of interest" description="Disordered" evidence="1">
    <location>
        <begin position="1020"/>
        <end position="1039"/>
    </location>
</feature>
<feature type="region of interest" description="Disordered" evidence="1">
    <location>
        <begin position="27"/>
        <end position="89"/>
    </location>
</feature>
<feature type="region of interest" description="Disordered" evidence="1">
    <location>
        <begin position="161"/>
        <end position="192"/>
    </location>
</feature>
<proteinExistence type="predicted"/>
<dbReference type="HOGENOM" id="CLU_268145_0_0_1"/>
<evidence type="ECO:0000256" key="1">
    <source>
        <dbReference type="SAM" id="MobiDB-lite"/>
    </source>
</evidence>
<reference evidence="3" key="1">
    <citation type="journal article" date="2014" name="Proc. Natl. Acad. Sci. U.S.A.">
        <title>Extensive sampling of basidiomycete genomes demonstrates inadequacy of the white-rot/brown-rot paradigm for wood decay fungi.</title>
        <authorList>
            <person name="Riley R."/>
            <person name="Salamov A.A."/>
            <person name="Brown D.W."/>
            <person name="Nagy L.G."/>
            <person name="Floudas D."/>
            <person name="Held B.W."/>
            <person name="Levasseur A."/>
            <person name="Lombard V."/>
            <person name="Morin E."/>
            <person name="Otillar R."/>
            <person name="Lindquist E.A."/>
            <person name="Sun H."/>
            <person name="LaButti K.M."/>
            <person name="Schmutz J."/>
            <person name="Jabbour D."/>
            <person name="Luo H."/>
            <person name="Baker S.E."/>
            <person name="Pisabarro A.G."/>
            <person name="Walton J.D."/>
            <person name="Blanchette R.A."/>
            <person name="Henrissat B."/>
            <person name="Martin F."/>
            <person name="Cullen D."/>
            <person name="Hibbett D.S."/>
            <person name="Grigoriev I.V."/>
        </authorList>
    </citation>
    <scope>NUCLEOTIDE SEQUENCE [LARGE SCALE GENOMIC DNA]</scope>
    <source>
        <strain evidence="3">PC15</strain>
    </source>
</reference>
<feature type="compositionally biased region" description="Basic and acidic residues" evidence="1">
    <location>
        <begin position="368"/>
        <end position="382"/>
    </location>
</feature>
<feature type="compositionally biased region" description="Low complexity" evidence="1">
    <location>
        <begin position="1072"/>
        <end position="1083"/>
    </location>
</feature>
<dbReference type="InterPro" id="IPR008266">
    <property type="entry name" value="Tyr_kinase_AS"/>
</dbReference>
<feature type="compositionally biased region" description="Low complexity" evidence="1">
    <location>
        <begin position="1194"/>
        <end position="1212"/>
    </location>
</feature>
<sequence>MAVTPHFITANRHRHLSPIRWESFASAGDAPSKPLSPTGKANKLSRSPGSLKAPSSANSVLGDRDRKGKGKARDVQEYHGEDIQENGWDLAQVDDYGEDGGEEEQEVIFPFTFRPRVERPVEYAHLGPPTQYFSFTYVIQTGEDAHDTHVCINPEDIHRETRRMEGDRSVDAPVDGATPAVLASKPTPLPEPKRARAIRAPRRPTTPTKRKYTQICDGIFVCSVCGLEMSKSATNKHAPACRATSQYSTCELCGRKSLNHREDSMKRHQRSKKCWKQRLTYAVASVLRWSPTPRIAAWERGSLASNAPYRFARGSGAARDEDGGVSWDGDVDEHLEGEDEDAGGYGELDNDDSEEDGIDECVAGGGDAQKHQDSHALGRDEGAWGEDRAGELENECIAGPSSITLEDLRRQERGSKAAAKCSRSGDRYARENKLIVFRDNHSYTPKYHVNRIETGEPDIVATLAPINDLLEEDDEARLPWHHILSVIEEKGKLDKNKGPRQSGAYLAFATQCRPDLVGMYGMSISPVGYVLQYSCASGLQTSGEFPWADIGPLVSYVYTLYVPHPGFASRDPSVTLADNGDTLGSPSWNIRDGDKVYENCVVKVVGDPWHRMTWVARVGNTPITIKDSYRDAHGSFKEGELYDILHKQGPAPGFLRVKKEYEVEWKKSCPIRVTVDTSTRIKTRLIMHTWGESLPHRWAVLERNIIHRDISHGNILVQAQDFKEEGDKDFEGKEHRPIFVNEIVEENMKNADPMARLGDFDNAAELDRMLAVSPTFVARRDTMLMNDEPLRCRTGTPKFIARSPAVGRMLVADNTFRKMPELPSHLVDRYTQVYANDTSGLRTFSDVGTTRHGGVYTEEMAEKHYRDRTLRVKEFEHRPRHDAESVFWCIVVFLLLAAPLGSPPEKPHELEDPDEFGLNCAWKYIANHQIGVRKDIGDSRLSLLRDAEWDEWLHPELAHVEPFLLALAAQITPEWGLIEPAPPILHLHEAMQRILLQYIDLWKTQKKDVKFDTGRIRPAEIPDNRVMPQVAHEPSVDGQHIASASLRPKRQANQLGAKEESQPKRRRTTRQGTSSYTEGTSTYNEATTSYKKDVPRSLPPSPRLFAGRRITRQTTRLLNKGTGSYKDVGPQSRPPSPRLLIGSGITRQTSRASNESAGSQKDIGPQSLPPSPRLFMGRRLPLEYSLDEDIFERSLPSTPTSPSTNLLHLSPPVDSQTLDTDGDAEA</sequence>
<feature type="compositionally biased region" description="Basic and acidic residues" evidence="1">
    <location>
        <begin position="161"/>
        <end position="170"/>
    </location>
</feature>
<dbReference type="VEuPathDB" id="FungiDB:PLEOSDRAFT_161829"/>
<gene>
    <name evidence="2" type="ORF">PLEOSDRAFT_161829</name>
</gene>
<dbReference type="PROSITE" id="PS00109">
    <property type="entry name" value="PROTEIN_KINASE_TYR"/>
    <property type="match status" value="1"/>
</dbReference>
<feature type="region of interest" description="Disordered" evidence="1">
    <location>
        <begin position="1193"/>
        <end position="1226"/>
    </location>
</feature>
<feature type="compositionally biased region" description="Polar residues" evidence="1">
    <location>
        <begin position="1145"/>
        <end position="1159"/>
    </location>
</feature>
<evidence type="ECO:0000313" key="2">
    <source>
        <dbReference type="EMBL" id="KDQ22029.1"/>
    </source>
</evidence>
<feature type="region of interest" description="Disordered" evidence="1">
    <location>
        <begin position="1044"/>
        <end position="1176"/>
    </location>
</feature>
<dbReference type="Proteomes" id="UP000027073">
    <property type="component" value="Unassembled WGS sequence"/>
</dbReference>
<organism evidence="2 3">
    <name type="scientific">Pleurotus ostreatus (strain PC15)</name>
    <name type="common">Oyster mushroom</name>
    <dbReference type="NCBI Taxonomy" id="1137138"/>
    <lineage>
        <taxon>Eukaryota</taxon>
        <taxon>Fungi</taxon>
        <taxon>Dikarya</taxon>
        <taxon>Basidiomycota</taxon>
        <taxon>Agaricomycotina</taxon>
        <taxon>Agaricomycetes</taxon>
        <taxon>Agaricomycetidae</taxon>
        <taxon>Agaricales</taxon>
        <taxon>Pleurotineae</taxon>
        <taxon>Pleurotaceae</taxon>
        <taxon>Pleurotus</taxon>
    </lineage>
</organism>
<feature type="region of interest" description="Disordered" evidence="1">
    <location>
        <begin position="314"/>
        <end position="382"/>
    </location>
</feature>
<accession>A0A067N2E8</accession>
<dbReference type="AlphaFoldDB" id="A0A067N2E8"/>
<feature type="compositionally biased region" description="Acidic residues" evidence="1">
    <location>
        <begin position="329"/>
        <end position="359"/>
    </location>
</feature>
<evidence type="ECO:0000313" key="3">
    <source>
        <dbReference type="Proteomes" id="UP000027073"/>
    </source>
</evidence>